<dbReference type="InterPro" id="IPR036724">
    <property type="entry name" value="Cobalamin-bd_sf"/>
</dbReference>
<dbReference type="Gene3D" id="3.40.50.280">
    <property type="entry name" value="Cobalamin-binding domain"/>
    <property type="match status" value="1"/>
</dbReference>
<accession>M3BDC9</accession>
<evidence type="ECO:0000259" key="2">
    <source>
        <dbReference type="PROSITE" id="PS51332"/>
    </source>
</evidence>
<dbReference type="eggNOG" id="COG2185">
    <property type="taxonomic scope" value="Bacteria"/>
</dbReference>
<dbReference type="RefSeq" id="WP_004951743.1">
    <property type="nucleotide sequence ID" value="NZ_AORZ01000113.1"/>
</dbReference>
<evidence type="ECO:0000256" key="1">
    <source>
        <dbReference type="SAM" id="MobiDB-lite"/>
    </source>
</evidence>
<gene>
    <name evidence="3" type="ORF">H340_25777</name>
</gene>
<organism evidence="3 4">
    <name type="scientific">Streptomyces mobaraensis (strain ATCC 29032 / DSM 40847 / JCM 4168 / NBRC 13819 / NCIMB 11159 / IPCR 16-22)</name>
    <dbReference type="NCBI Taxonomy" id="1223523"/>
    <lineage>
        <taxon>Bacteria</taxon>
        <taxon>Bacillati</taxon>
        <taxon>Actinomycetota</taxon>
        <taxon>Actinomycetes</taxon>
        <taxon>Kitasatosporales</taxon>
        <taxon>Streptomycetaceae</taxon>
        <taxon>Streptomyces</taxon>
    </lineage>
</organism>
<sequence length="180" mass="18875">MTPPPRDPAGPGASVTRGAPAVPAPAGILPVRVGREPAGRRPTVLVSGLASDSHTWNLVFLQLLIEELGYDVVNLGPCVPDELLVRECRERTPALLVVSSVNGHGHQDGVRVIRKLRAEPGLAELPAVIGGKLGITGGEGTDHVAELMEAGFDSVFEDGAQEIASFRRFIGGIPRRAALS</sequence>
<dbReference type="SUPFAM" id="SSF52242">
    <property type="entry name" value="Cobalamin (vitamin B12)-binding domain"/>
    <property type="match status" value="1"/>
</dbReference>
<dbReference type="GO" id="GO:0031419">
    <property type="term" value="F:cobalamin binding"/>
    <property type="evidence" value="ECO:0007669"/>
    <property type="project" value="InterPro"/>
</dbReference>
<feature type="region of interest" description="Disordered" evidence="1">
    <location>
        <begin position="1"/>
        <end position="21"/>
    </location>
</feature>
<feature type="domain" description="B12-binding" evidence="2">
    <location>
        <begin position="41"/>
        <end position="180"/>
    </location>
</feature>
<comment type="caution">
    <text evidence="3">The sequence shown here is derived from an EMBL/GenBank/DDBJ whole genome shotgun (WGS) entry which is preliminary data.</text>
</comment>
<dbReference type="PATRIC" id="fig|1223523.3.peg.5228"/>
<reference evidence="3 4" key="1">
    <citation type="journal article" date="2013" name="Genome Announc.">
        <title>Whole-Genome Shotgun Assembly and Analysis of the Genome of Streptomyces mobaraensis DSM 40847, a Strain for Industrial Production of Microbial Transglutaminase.</title>
        <authorList>
            <person name="Yang H."/>
            <person name="He T."/>
            <person name="Wu W."/>
            <person name="Zhu W."/>
            <person name="Lu B."/>
            <person name="Sun W."/>
        </authorList>
    </citation>
    <scope>NUCLEOTIDE SEQUENCE [LARGE SCALE GENOMIC DNA]</scope>
    <source>
        <strain evidence="3 4">DSM 40847</strain>
    </source>
</reference>
<dbReference type="STRING" id="1223523.H340_25777"/>
<dbReference type="InterPro" id="IPR006158">
    <property type="entry name" value="Cobalamin-bd"/>
</dbReference>
<dbReference type="AlphaFoldDB" id="M3BDC9"/>
<dbReference type="Proteomes" id="UP000011740">
    <property type="component" value="Unassembled WGS sequence"/>
</dbReference>
<name>M3BDC9_STRM1</name>
<protein>
    <submittedName>
        <fullName evidence="3">Glutamate mutase S-subunit</fullName>
    </submittedName>
</protein>
<dbReference type="PROSITE" id="PS51332">
    <property type="entry name" value="B12_BINDING"/>
    <property type="match status" value="1"/>
</dbReference>
<evidence type="ECO:0000313" key="3">
    <source>
        <dbReference type="EMBL" id="EME97584.1"/>
    </source>
</evidence>
<proteinExistence type="predicted"/>
<dbReference type="EMBL" id="AORZ01000113">
    <property type="protein sequence ID" value="EME97584.1"/>
    <property type="molecule type" value="Genomic_DNA"/>
</dbReference>
<evidence type="ECO:0000313" key="4">
    <source>
        <dbReference type="Proteomes" id="UP000011740"/>
    </source>
</evidence>
<dbReference type="GO" id="GO:0046872">
    <property type="term" value="F:metal ion binding"/>
    <property type="evidence" value="ECO:0007669"/>
    <property type="project" value="InterPro"/>
</dbReference>